<dbReference type="AlphaFoldDB" id="A0A1A9RK57"/>
<name>A0A1A9RK57_EIKCO</name>
<dbReference type="Proteomes" id="UP000078103">
    <property type="component" value="Unassembled WGS sequence"/>
</dbReference>
<gene>
    <name evidence="2" type="ORF">A7P89_10650</name>
</gene>
<evidence type="ECO:0000313" key="3">
    <source>
        <dbReference type="Proteomes" id="UP000078103"/>
    </source>
</evidence>
<feature type="signal peptide" evidence="1">
    <location>
        <begin position="1"/>
        <end position="18"/>
    </location>
</feature>
<reference evidence="3" key="1">
    <citation type="submission" date="2016-05" db="EMBL/GenBank/DDBJ databases">
        <title>Draft genome of Corynebacterium afermentans subsp. afermentans LCDC 88199T.</title>
        <authorList>
            <person name="Bernier A.-M."/>
            <person name="Bernard K."/>
        </authorList>
    </citation>
    <scope>NUCLEOTIDE SEQUENCE [LARGE SCALE GENOMIC DNA]</scope>
    <source>
        <strain evidence="3">NML120819</strain>
    </source>
</reference>
<dbReference type="RefSeq" id="WP_064106475.1">
    <property type="nucleotide sequence ID" value="NZ_LXSH01000028.1"/>
</dbReference>
<comment type="caution">
    <text evidence="2">The sequence shown here is derived from an EMBL/GenBank/DDBJ whole genome shotgun (WGS) entry which is preliminary data.</text>
</comment>
<feature type="chain" id="PRO_5008395872" evidence="1">
    <location>
        <begin position="19"/>
        <end position="127"/>
    </location>
</feature>
<protein>
    <submittedName>
        <fullName evidence="2">Uncharacterized protein</fullName>
    </submittedName>
</protein>
<dbReference type="EMBL" id="LXSH01000028">
    <property type="protein sequence ID" value="OAM20351.1"/>
    <property type="molecule type" value="Genomic_DNA"/>
</dbReference>
<sequence>MKAAVCLGVVLALFSAAAGGQPPTRAQREAARFEFNDQFCRREAYFSKMLMWQRQHDWALTDSLNWMDEELKNHPNRIDTTNKSLYNTIAREAHFYPVAATEAEKQRASNDFEATHYHKCMDALADD</sequence>
<evidence type="ECO:0000313" key="2">
    <source>
        <dbReference type="EMBL" id="OAM20351.1"/>
    </source>
</evidence>
<organism evidence="2 3">
    <name type="scientific">Eikenella corrodens</name>
    <dbReference type="NCBI Taxonomy" id="539"/>
    <lineage>
        <taxon>Bacteria</taxon>
        <taxon>Pseudomonadati</taxon>
        <taxon>Pseudomonadota</taxon>
        <taxon>Betaproteobacteria</taxon>
        <taxon>Neisseriales</taxon>
        <taxon>Neisseriaceae</taxon>
        <taxon>Eikenella</taxon>
    </lineage>
</organism>
<evidence type="ECO:0000256" key="1">
    <source>
        <dbReference type="SAM" id="SignalP"/>
    </source>
</evidence>
<proteinExistence type="predicted"/>
<accession>A0A1A9RK57</accession>
<keyword evidence="1" id="KW-0732">Signal</keyword>